<evidence type="ECO:0000256" key="2">
    <source>
        <dbReference type="ARBA" id="ARBA00004167"/>
    </source>
</evidence>
<evidence type="ECO:0000256" key="15">
    <source>
        <dbReference type="SAM" id="SignalP"/>
    </source>
</evidence>
<feature type="domain" description="Wall-associated receptor kinase galacturonan-binding" evidence="16">
    <location>
        <begin position="33"/>
        <end position="111"/>
    </location>
</feature>
<evidence type="ECO:0000256" key="9">
    <source>
        <dbReference type="ARBA" id="ARBA00022771"/>
    </source>
</evidence>
<evidence type="ECO:0000313" key="17">
    <source>
        <dbReference type="EMBL" id="KAK1370380.1"/>
    </source>
</evidence>
<dbReference type="GO" id="GO:0016020">
    <property type="term" value="C:membrane"/>
    <property type="evidence" value="ECO:0007669"/>
    <property type="project" value="UniProtKB-SubCell"/>
</dbReference>
<evidence type="ECO:0000256" key="4">
    <source>
        <dbReference type="ARBA" id="ARBA00012483"/>
    </source>
</evidence>
<dbReference type="Proteomes" id="UP001237642">
    <property type="component" value="Unassembled WGS sequence"/>
</dbReference>
<keyword evidence="7" id="KW-0479">Metal-binding</keyword>
<organism evidence="17 18">
    <name type="scientific">Heracleum sosnowskyi</name>
    <dbReference type="NCBI Taxonomy" id="360622"/>
    <lineage>
        <taxon>Eukaryota</taxon>
        <taxon>Viridiplantae</taxon>
        <taxon>Streptophyta</taxon>
        <taxon>Embryophyta</taxon>
        <taxon>Tracheophyta</taxon>
        <taxon>Spermatophyta</taxon>
        <taxon>Magnoliopsida</taxon>
        <taxon>eudicotyledons</taxon>
        <taxon>Gunneridae</taxon>
        <taxon>Pentapetalae</taxon>
        <taxon>asterids</taxon>
        <taxon>campanulids</taxon>
        <taxon>Apiales</taxon>
        <taxon>Apiaceae</taxon>
        <taxon>Apioideae</taxon>
        <taxon>apioid superclade</taxon>
        <taxon>Tordylieae</taxon>
        <taxon>Tordyliinae</taxon>
        <taxon>Heracleum</taxon>
    </lineage>
</organism>
<reference evidence="17" key="2">
    <citation type="submission" date="2023-05" db="EMBL/GenBank/DDBJ databases">
        <authorList>
            <person name="Schelkunov M.I."/>
        </authorList>
    </citation>
    <scope>NUCLEOTIDE SEQUENCE</scope>
    <source>
        <strain evidence="17">Hsosn_3</strain>
        <tissue evidence="17">Leaf</tissue>
    </source>
</reference>
<dbReference type="PANTHER" id="PTHR46279">
    <property type="entry name" value="RING/U-BOX SUPERFAMILY PROTEIN"/>
    <property type="match status" value="1"/>
</dbReference>
<dbReference type="AlphaFoldDB" id="A0AAD8MCE2"/>
<evidence type="ECO:0000256" key="6">
    <source>
        <dbReference type="ARBA" id="ARBA00022692"/>
    </source>
</evidence>
<keyword evidence="13" id="KW-0472">Membrane</keyword>
<evidence type="ECO:0000256" key="7">
    <source>
        <dbReference type="ARBA" id="ARBA00022723"/>
    </source>
</evidence>
<comment type="caution">
    <text evidence="17">The sequence shown here is derived from an EMBL/GenBank/DDBJ whole genome shotgun (WGS) entry which is preliminary data.</text>
</comment>
<keyword evidence="12" id="KW-1133">Transmembrane helix</keyword>
<accession>A0AAD8MCE2</accession>
<dbReference type="GO" id="GO:0061630">
    <property type="term" value="F:ubiquitin protein ligase activity"/>
    <property type="evidence" value="ECO:0007669"/>
    <property type="project" value="UniProtKB-EC"/>
</dbReference>
<comment type="pathway">
    <text evidence="3">Protein modification; protein ubiquitination.</text>
</comment>
<dbReference type="Pfam" id="PF13947">
    <property type="entry name" value="GUB_WAK_bind"/>
    <property type="match status" value="1"/>
</dbReference>
<dbReference type="GO" id="GO:0030247">
    <property type="term" value="F:polysaccharide binding"/>
    <property type="evidence" value="ECO:0007669"/>
    <property type="project" value="InterPro"/>
</dbReference>
<keyword evidence="8 15" id="KW-0732">Signal</keyword>
<protein>
    <recommendedName>
        <fullName evidence="4">RING-type E3 ubiquitin transferase</fullName>
        <ecNumber evidence="4">2.3.2.27</ecNumber>
    </recommendedName>
</protein>
<comment type="catalytic activity">
    <reaction evidence="1">
        <text>S-ubiquitinyl-[E2 ubiquitin-conjugating enzyme]-L-cysteine + [acceptor protein]-L-lysine = [E2 ubiquitin-conjugating enzyme]-L-cysteine + N(6)-ubiquitinyl-[acceptor protein]-L-lysine.</text>
        <dbReference type="EC" id="2.3.2.27"/>
    </reaction>
</comment>
<evidence type="ECO:0000256" key="1">
    <source>
        <dbReference type="ARBA" id="ARBA00000900"/>
    </source>
</evidence>
<evidence type="ECO:0000256" key="11">
    <source>
        <dbReference type="ARBA" id="ARBA00022833"/>
    </source>
</evidence>
<feature type="signal peptide" evidence="15">
    <location>
        <begin position="1"/>
        <end position="23"/>
    </location>
</feature>
<gene>
    <name evidence="17" type="ORF">POM88_036472</name>
</gene>
<dbReference type="EMBL" id="JAUIZM010000008">
    <property type="protein sequence ID" value="KAK1370380.1"/>
    <property type="molecule type" value="Genomic_DNA"/>
</dbReference>
<evidence type="ECO:0000256" key="3">
    <source>
        <dbReference type="ARBA" id="ARBA00004906"/>
    </source>
</evidence>
<evidence type="ECO:0000313" key="18">
    <source>
        <dbReference type="Proteomes" id="UP001237642"/>
    </source>
</evidence>
<keyword evidence="10" id="KW-0833">Ubl conjugation pathway</keyword>
<keyword evidence="6" id="KW-0812">Transmembrane</keyword>
<proteinExistence type="inferred from homology"/>
<keyword evidence="11" id="KW-0862">Zinc</keyword>
<comment type="subcellular location">
    <subcellularLocation>
        <location evidence="2">Membrane</location>
        <topology evidence="2">Single-pass membrane protein</topology>
    </subcellularLocation>
</comment>
<dbReference type="InterPro" id="IPR046948">
    <property type="entry name" value="ATL20-22-like"/>
</dbReference>
<reference evidence="17" key="1">
    <citation type="submission" date="2023-02" db="EMBL/GenBank/DDBJ databases">
        <title>Genome of toxic invasive species Heracleum sosnowskyi carries increased number of genes despite the absence of recent whole-genome duplications.</title>
        <authorList>
            <person name="Schelkunov M."/>
            <person name="Shtratnikova V."/>
            <person name="Makarenko M."/>
            <person name="Klepikova A."/>
            <person name="Omelchenko D."/>
            <person name="Novikova G."/>
            <person name="Obukhova E."/>
            <person name="Bogdanov V."/>
            <person name="Penin A."/>
            <person name="Logacheva M."/>
        </authorList>
    </citation>
    <scope>NUCLEOTIDE SEQUENCE</scope>
    <source>
        <strain evidence="17">Hsosn_3</strain>
        <tissue evidence="17">Leaf</tissue>
    </source>
</reference>
<name>A0AAD8MCE2_9APIA</name>
<evidence type="ECO:0000259" key="16">
    <source>
        <dbReference type="Pfam" id="PF13947"/>
    </source>
</evidence>
<dbReference type="GO" id="GO:0008270">
    <property type="term" value="F:zinc ion binding"/>
    <property type="evidence" value="ECO:0007669"/>
    <property type="project" value="UniProtKB-KW"/>
</dbReference>
<keyword evidence="9" id="KW-0863">Zinc-finger</keyword>
<evidence type="ECO:0000256" key="8">
    <source>
        <dbReference type="ARBA" id="ARBA00022729"/>
    </source>
</evidence>
<evidence type="ECO:0000256" key="13">
    <source>
        <dbReference type="ARBA" id="ARBA00023136"/>
    </source>
</evidence>
<dbReference type="InterPro" id="IPR025287">
    <property type="entry name" value="WAK_GUB"/>
</dbReference>
<evidence type="ECO:0000256" key="5">
    <source>
        <dbReference type="ARBA" id="ARBA00022679"/>
    </source>
</evidence>
<sequence>MDFQVRVSLLWAILVCVIRVVLAEKSEAAGDECRIMRCSHHGPEIRFPFQLKDLQAKHCGHPGFGVYCHKGKTLLDFQYLANTSLQGTKLILSKEVFVCSINYKSQEIVIYNSQFTNNLKLVSKSNSFPFELSPSFLSAMRPYSTATFVSCSLRNEGELGFPPEMLTSLGGQDFPVYTFDHLIFTSKPSITSCTKVFNSSLPLFLLEEYSHIIIKWSTPNCVKCEAKGEYCKPMKNITSSNIKTADHSIKCLSRGQSQGSIKPTAGRIIATMPPNPFRSSIARSFTNDLEVISESE</sequence>
<keyword evidence="5" id="KW-0808">Transferase</keyword>
<dbReference type="EC" id="2.3.2.27" evidence="4"/>
<evidence type="ECO:0000256" key="12">
    <source>
        <dbReference type="ARBA" id="ARBA00022989"/>
    </source>
</evidence>
<evidence type="ECO:0000256" key="10">
    <source>
        <dbReference type="ARBA" id="ARBA00022786"/>
    </source>
</evidence>
<comment type="similarity">
    <text evidence="14">Belongs to the RING-type zinc finger family. ATL subfamily.</text>
</comment>
<feature type="chain" id="PRO_5042257008" description="RING-type E3 ubiquitin transferase" evidence="15">
    <location>
        <begin position="24"/>
        <end position="296"/>
    </location>
</feature>
<keyword evidence="18" id="KW-1185">Reference proteome</keyword>
<evidence type="ECO:0000256" key="14">
    <source>
        <dbReference type="ARBA" id="ARBA00024209"/>
    </source>
</evidence>
<dbReference type="PANTHER" id="PTHR46279:SF9">
    <property type="entry name" value="OS01G0116300 PROTEIN"/>
    <property type="match status" value="1"/>
</dbReference>